<keyword evidence="1" id="KW-0472">Membrane</keyword>
<reference evidence="2" key="1">
    <citation type="journal article" date="2014" name="Int. J. Syst. Evol. Microbiol.">
        <title>Complete genome sequence of Corynebacterium casei LMG S-19264T (=DSM 44701T), isolated from a smear-ripened cheese.</title>
        <authorList>
            <consortium name="US DOE Joint Genome Institute (JGI-PGF)"/>
            <person name="Walter F."/>
            <person name="Albersmeier A."/>
            <person name="Kalinowski J."/>
            <person name="Ruckert C."/>
        </authorList>
    </citation>
    <scope>NUCLEOTIDE SEQUENCE</scope>
    <source>
        <strain evidence="2">JCM 4633</strain>
    </source>
</reference>
<evidence type="ECO:0000313" key="3">
    <source>
        <dbReference type="Proteomes" id="UP000646244"/>
    </source>
</evidence>
<feature type="transmembrane region" description="Helical" evidence="1">
    <location>
        <begin position="12"/>
        <end position="38"/>
    </location>
</feature>
<evidence type="ECO:0000256" key="1">
    <source>
        <dbReference type="SAM" id="Phobius"/>
    </source>
</evidence>
<name>A0A918TZ66_STRCJ</name>
<organism evidence="2 3">
    <name type="scientific">Streptomyces cinnamoneus</name>
    <name type="common">Streptoverticillium cinnamoneum</name>
    <dbReference type="NCBI Taxonomy" id="53446"/>
    <lineage>
        <taxon>Bacteria</taxon>
        <taxon>Bacillati</taxon>
        <taxon>Actinomycetota</taxon>
        <taxon>Actinomycetes</taxon>
        <taxon>Kitasatosporales</taxon>
        <taxon>Streptomycetaceae</taxon>
        <taxon>Streptomyces</taxon>
        <taxon>Streptomyces cinnamoneus group</taxon>
    </lineage>
</organism>
<evidence type="ECO:0000313" key="2">
    <source>
        <dbReference type="EMBL" id="GHC65530.1"/>
    </source>
</evidence>
<keyword evidence="1" id="KW-1133">Transmembrane helix</keyword>
<dbReference type="RefSeq" id="WP_190112036.1">
    <property type="nucleotide sequence ID" value="NZ_BMVB01000020.1"/>
</dbReference>
<dbReference type="Proteomes" id="UP000646244">
    <property type="component" value="Unassembled WGS sequence"/>
</dbReference>
<feature type="transmembrane region" description="Helical" evidence="1">
    <location>
        <begin position="50"/>
        <end position="72"/>
    </location>
</feature>
<sequence>MQTKNNRFLTVLAATLWVITLHAVGLCLVVVLMIAVWGAAAEHPAEAGGFLLQVLGILAAAAAVLTGVWYALKRAGLSPAARSAVTGALACPGPVALALYLYAGH</sequence>
<feature type="transmembrane region" description="Helical" evidence="1">
    <location>
        <begin position="84"/>
        <end position="103"/>
    </location>
</feature>
<reference evidence="2" key="2">
    <citation type="submission" date="2020-09" db="EMBL/GenBank/DDBJ databases">
        <authorList>
            <person name="Sun Q."/>
            <person name="Ohkuma M."/>
        </authorList>
    </citation>
    <scope>NUCLEOTIDE SEQUENCE</scope>
    <source>
        <strain evidence="2">JCM 4633</strain>
    </source>
</reference>
<protein>
    <submittedName>
        <fullName evidence="2">Uncharacterized protein</fullName>
    </submittedName>
</protein>
<gene>
    <name evidence="2" type="ORF">GCM10010507_48960</name>
</gene>
<comment type="caution">
    <text evidence="2">The sequence shown here is derived from an EMBL/GenBank/DDBJ whole genome shotgun (WGS) entry which is preliminary data.</text>
</comment>
<dbReference type="EMBL" id="BMVB01000020">
    <property type="protein sequence ID" value="GHC65530.1"/>
    <property type="molecule type" value="Genomic_DNA"/>
</dbReference>
<proteinExistence type="predicted"/>
<keyword evidence="1" id="KW-0812">Transmembrane</keyword>
<dbReference type="AlphaFoldDB" id="A0A918TZ66"/>
<accession>A0A918TZ66</accession>